<protein>
    <submittedName>
        <fullName evidence="4">TetR/AcrR family transcriptional regulator</fullName>
    </submittedName>
</protein>
<dbReference type="GO" id="GO:0003677">
    <property type="term" value="F:DNA binding"/>
    <property type="evidence" value="ECO:0007669"/>
    <property type="project" value="UniProtKB-UniRule"/>
</dbReference>
<dbReference type="EMBL" id="VORX01000006">
    <property type="protein sequence ID" value="TXE06863.1"/>
    <property type="molecule type" value="Genomic_DNA"/>
</dbReference>
<dbReference type="AlphaFoldDB" id="A0A5C7AHF8"/>
<dbReference type="InterPro" id="IPR001647">
    <property type="entry name" value="HTH_TetR"/>
</dbReference>
<dbReference type="InterPro" id="IPR036271">
    <property type="entry name" value="Tet_transcr_reg_TetR-rel_C_sf"/>
</dbReference>
<dbReference type="Pfam" id="PF00440">
    <property type="entry name" value="TetR_N"/>
    <property type="match status" value="1"/>
</dbReference>
<dbReference type="PANTHER" id="PTHR43479">
    <property type="entry name" value="ACREF/ENVCD OPERON REPRESSOR-RELATED"/>
    <property type="match status" value="1"/>
</dbReference>
<organism evidence="4 5">
    <name type="scientific">Gelidibacter salicanalis</name>
    <dbReference type="NCBI Taxonomy" id="291193"/>
    <lineage>
        <taxon>Bacteria</taxon>
        <taxon>Pseudomonadati</taxon>
        <taxon>Bacteroidota</taxon>
        <taxon>Flavobacteriia</taxon>
        <taxon>Flavobacteriales</taxon>
        <taxon>Flavobacteriaceae</taxon>
        <taxon>Gelidibacter</taxon>
    </lineage>
</organism>
<keyword evidence="1 2" id="KW-0238">DNA-binding</keyword>
<dbReference type="InterPro" id="IPR009057">
    <property type="entry name" value="Homeodomain-like_sf"/>
</dbReference>
<gene>
    <name evidence="4" type="ORF">ES711_13005</name>
</gene>
<dbReference type="Pfam" id="PF17932">
    <property type="entry name" value="TetR_C_24"/>
    <property type="match status" value="1"/>
</dbReference>
<evidence type="ECO:0000259" key="3">
    <source>
        <dbReference type="PROSITE" id="PS50977"/>
    </source>
</evidence>
<keyword evidence="5" id="KW-1185">Reference proteome</keyword>
<dbReference type="Gene3D" id="1.10.357.10">
    <property type="entry name" value="Tetracycline Repressor, domain 2"/>
    <property type="match status" value="1"/>
</dbReference>
<dbReference type="InterPro" id="IPR050624">
    <property type="entry name" value="HTH-type_Tx_Regulator"/>
</dbReference>
<dbReference type="PRINTS" id="PR00455">
    <property type="entry name" value="HTHTETR"/>
</dbReference>
<dbReference type="SUPFAM" id="SSF46689">
    <property type="entry name" value="Homeodomain-like"/>
    <property type="match status" value="1"/>
</dbReference>
<evidence type="ECO:0000256" key="2">
    <source>
        <dbReference type="PROSITE-ProRule" id="PRU00335"/>
    </source>
</evidence>
<name>A0A5C7AHF8_9FLAO</name>
<dbReference type="InterPro" id="IPR041490">
    <property type="entry name" value="KstR2_TetR_C"/>
</dbReference>
<dbReference type="Gene3D" id="1.10.10.60">
    <property type="entry name" value="Homeodomain-like"/>
    <property type="match status" value="1"/>
</dbReference>
<dbReference type="OrthoDB" id="9798857at2"/>
<feature type="domain" description="HTH tetR-type" evidence="3">
    <location>
        <begin position="6"/>
        <end position="66"/>
    </location>
</feature>
<dbReference type="SUPFAM" id="SSF48498">
    <property type="entry name" value="Tetracyclin repressor-like, C-terminal domain"/>
    <property type="match status" value="1"/>
</dbReference>
<proteinExistence type="predicted"/>
<accession>A0A5C7AHF8</accession>
<evidence type="ECO:0000313" key="5">
    <source>
        <dbReference type="Proteomes" id="UP000321734"/>
    </source>
</evidence>
<reference evidence="4 5" key="1">
    <citation type="submission" date="2019-08" db="EMBL/GenBank/DDBJ databases">
        <title>Genome sequence of Gelidibacter salicanalis IC162T.</title>
        <authorList>
            <person name="Bowman J.P."/>
        </authorList>
    </citation>
    <scope>NUCLEOTIDE SEQUENCE [LARGE SCALE GENOMIC DNA]</scope>
    <source>
        <strain evidence="4 5">IC162</strain>
    </source>
</reference>
<dbReference type="RefSeq" id="WP_146893736.1">
    <property type="nucleotide sequence ID" value="NZ_VORX01000006.1"/>
</dbReference>
<sequence>MNTTGQTRKEEIIKTAAKLFKEKGYSAVTMRDLAKALNMKAASLYNHIDSKQDLLKTIIISLAEEFTRGMETIKSSDVSIIDKLRAIVSLHVNITIHNTYGMASLNNDWMHLEDQLEYYLSLRKNYEEDFVEIIKSGIEAREIRDSNPEIIMFSILTTLRSLYLWLPKKDDLNREELAKNLGDVLINGINHQSITE</sequence>
<evidence type="ECO:0000256" key="1">
    <source>
        <dbReference type="ARBA" id="ARBA00023125"/>
    </source>
</evidence>
<feature type="DNA-binding region" description="H-T-H motif" evidence="2">
    <location>
        <begin position="29"/>
        <end position="48"/>
    </location>
</feature>
<evidence type="ECO:0000313" key="4">
    <source>
        <dbReference type="EMBL" id="TXE06863.1"/>
    </source>
</evidence>
<dbReference type="PANTHER" id="PTHR43479:SF11">
    <property type="entry name" value="ACREF_ENVCD OPERON REPRESSOR-RELATED"/>
    <property type="match status" value="1"/>
</dbReference>
<comment type="caution">
    <text evidence="4">The sequence shown here is derived from an EMBL/GenBank/DDBJ whole genome shotgun (WGS) entry which is preliminary data.</text>
</comment>
<dbReference type="Proteomes" id="UP000321734">
    <property type="component" value="Unassembled WGS sequence"/>
</dbReference>
<dbReference type="PROSITE" id="PS50977">
    <property type="entry name" value="HTH_TETR_2"/>
    <property type="match status" value="1"/>
</dbReference>